<feature type="binding site" evidence="3">
    <location>
        <begin position="280"/>
        <end position="287"/>
    </location>
    <ligand>
        <name>ATP</name>
        <dbReference type="ChEBI" id="CHEBI:30616"/>
    </ligand>
</feature>
<comment type="caution">
    <text evidence="6">The sequence shown here is derived from an EMBL/GenBank/DDBJ whole genome shotgun (WGS) entry which is preliminary data.</text>
</comment>
<keyword evidence="1 3" id="KW-0547">Nucleotide-binding</keyword>
<dbReference type="Proteomes" id="UP001595867">
    <property type="component" value="Unassembled WGS sequence"/>
</dbReference>
<keyword evidence="4" id="KW-1133">Transmembrane helix</keyword>
<reference evidence="7" key="1">
    <citation type="journal article" date="2019" name="Int. J. Syst. Evol. Microbiol.">
        <title>The Global Catalogue of Microorganisms (GCM) 10K type strain sequencing project: providing services to taxonomists for standard genome sequencing and annotation.</title>
        <authorList>
            <consortium name="The Broad Institute Genomics Platform"/>
            <consortium name="The Broad Institute Genome Sequencing Center for Infectious Disease"/>
            <person name="Wu L."/>
            <person name="Ma J."/>
        </authorList>
    </citation>
    <scope>NUCLEOTIDE SEQUENCE [LARGE SCALE GENOMIC DNA]</scope>
    <source>
        <strain evidence="7">TBRC 5832</strain>
    </source>
</reference>
<dbReference type="SUPFAM" id="SSF52540">
    <property type="entry name" value="P-loop containing nucleoside triphosphate hydrolases"/>
    <property type="match status" value="1"/>
</dbReference>
<evidence type="ECO:0000256" key="3">
    <source>
        <dbReference type="PROSITE-ProRule" id="PRU00289"/>
    </source>
</evidence>
<dbReference type="PANTHER" id="PTHR22683:SF41">
    <property type="entry name" value="DNA TRANSLOCASE FTSK"/>
    <property type="match status" value="1"/>
</dbReference>
<dbReference type="EMBL" id="JBHSBL010000025">
    <property type="protein sequence ID" value="MFC4070718.1"/>
    <property type="molecule type" value="Genomic_DNA"/>
</dbReference>
<sequence length="580" mass="63300">MRAYGWRHRRWRRHGQPLLLVANEPRLFEMVAGLGRLVFRYRSELAPLVLAAILDLTALWLHSAHPEGWGWVLAVTAIAAAVAAFRGAPWGVVRSEDRAYAAVATTVAGTWLAAATALGPGQSPLQSLLLVAMAAGAIPWWSHRRRRARVRVDRTIQAWPDLAEQIGLAGSRVLSAVVDVWGWRARMTLRAGQTVADAVAQIPAIESGLGTRPGAVRVEPDPAHAGRFVMRVLAEDPHANAVPWRGPAARSVADPIRLGVFEDAAHVAVPMLRRHVLVGGIAGAGKSGILNVIIGNLVACPDVVLWGIDLKGGMELGPWAPCLARLATTPAEAETMLRDAVRVLEARARAMAESSSRLWIPTESTPALVIVVDEYAELAEQSPAAVEYADSIARRGRAVAETLLAATQRPTQQAMGRGAIRSQMDVRVCLRVRERRDTDLILGQGMVAAGWHAHDLDAPGKFLVSAEGFNHPRRARAYLVTDDDVRATVERYAPDRPALDRLSADALDDEDVYDGVIVDEADPEKVLQTALNEAPEHGLSVPELMRMTGMRRTWIYDRLQAHATQVRRGRWRMPRDESDG</sequence>
<accession>A0ABV8J620</accession>
<feature type="transmembrane region" description="Helical" evidence="4">
    <location>
        <begin position="99"/>
        <end position="118"/>
    </location>
</feature>
<dbReference type="RefSeq" id="WP_378071601.1">
    <property type="nucleotide sequence ID" value="NZ_JBHSBL010000025.1"/>
</dbReference>
<keyword evidence="4" id="KW-0472">Membrane</keyword>
<keyword evidence="2 3" id="KW-0067">ATP-binding</keyword>
<dbReference type="PANTHER" id="PTHR22683">
    <property type="entry name" value="SPORULATION PROTEIN RELATED"/>
    <property type="match status" value="1"/>
</dbReference>
<proteinExistence type="predicted"/>
<dbReference type="Pfam" id="PF01580">
    <property type="entry name" value="FtsK_SpoIIIE"/>
    <property type="match status" value="1"/>
</dbReference>
<feature type="transmembrane region" description="Helical" evidence="4">
    <location>
        <begin position="124"/>
        <end position="141"/>
    </location>
</feature>
<evidence type="ECO:0000313" key="6">
    <source>
        <dbReference type="EMBL" id="MFC4070718.1"/>
    </source>
</evidence>
<feature type="transmembrane region" description="Helical" evidence="4">
    <location>
        <begin position="68"/>
        <end position="87"/>
    </location>
</feature>
<feature type="transmembrane region" description="Helical" evidence="4">
    <location>
        <begin position="45"/>
        <end position="62"/>
    </location>
</feature>
<dbReference type="InterPro" id="IPR050206">
    <property type="entry name" value="FtsK/SpoIIIE/SftA"/>
</dbReference>
<dbReference type="InterPro" id="IPR027417">
    <property type="entry name" value="P-loop_NTPase"/>
</dbReference>
<keyword evidence="7" id="KW-1185">Reference proteome</keyword>
<evidence type="ECO:0000256" key="2">
    <source>
        <dbReference type="ARBA" id="ARBA00022840"/>
    </source>
</evidence>
<dbReference type="InterPro" id="IPR002543">
    <property type="entry name" value="FtsK_dom"/>
</dbReference>
<feature type="domain" description="FtsK" evidence="5">
    <location>
        <begin position="253"/>
        <end position="439"/>
    </location>
</feature>
<name>A0ABV8J620_9ACTN</name>
<keyword evidence="4" id="KW-0812">Transmembrane</keyword>
<evidence type="ECO:0000259" key="5">
    <source>
        <dbReference type="PROSITE" id="PS50901"/>
    </source>
</evidence>
<dbReference type="Gene3D" id="3.40.50.300">
    <property type="entry name" value="P-loop containing nucleotide triphosphate hydrolases"/>
    <property type="match status" value="1"/>
</dbReference>
<evidence type="ECO:0000256" key="4">
    <source>
        <dbReference type="SAM" id="Phobius"/>
    </source>
</evidence>
<evidence type="ECO:0000313" key="7">
    <source>
        <dbReference type="Proteomes" id="UP001595867"/>
    </source>
</evidence>
<gene>
    <name evidence="6" type="ORF">ACFO0C_37795</name>
</gene>
<organism evidence="6 7">
    <name type="scientific">Actinoplanes subglobosus</name>
    <dbReference type="NCBI Taxonomy" id="1547892"/>
    <lineage>
        <taxon>Bacteria</taxon>
        <taxon>Bacillati</taxon>
        <taxon>Actinomycetota</taxon>
        <taxon>Actinomycetes</taxon>
        <taxon>Micromonosporales</taxon>
        <taxon>Micromonosporaceae</taxon>
        <taxon>Actinoplanes</taxon>
    </lineage>
</organism>
<evidence type="ECO:0000256" key="1">
    <source>
        <dbReference type="ARBA" id="ARBA00022741"/>
    </source>
</evidence>
<protein>
    <submittedName>
        <fullName evidence="6">FtsK/SpoIIIE domain-containing protein</fullName>
    </submittedName>
</protein>
<dbReference type="PROSITE" id="PS50901">
    <property type="entry name" value="FTSK"/>
    <property type="match status" value="1"/>
</dbReference>